<dbReference type="Pfam" id="PF26381">
    <property type="entry name" value="BREX_PglY_5th"/>
    <property type="match status" value="1"/>
</dbReference>
<evidence type="ECO:0000313" key="5">
    <source>
        <dbReference type="Proteomes" id="UP000198609"/>
    </source>
</evidence>
<protein>
    <recommendedName>
        <fullName evidence="6">Phage resistance protein</fullName>
    </recommendedName>
</protein>
<accession>A0A1H4KFH7</accession>
<evidence type="ECO:0000259" key="2">
    <source>
        <dbReference type="Pfam" id="PF26381"/>
    </source>
</evidence>
<feature type="domain" description="ATPase PglY 5th" evidence="2">
    <location>
        <begin position="896"/>
        <end position="993"/>
    </location>
</feature>
<gene>
    <name evidence="4" type="ORF">SAMN04490356_0679</name>
</gene>
<name>A0A1H4KFH7_STRMJ</name>
<dbReference type="InterPro" id="IPR058748">
    <property type="entry name" value="PglY_5th"/>
</dbReference>
<evidence type="ECO:0000313" key="4">
    <source>
        <dbReference type="EMBL" id="SEB57294.1"/>
    </source>
</evidence>
<proteinExistence type="predicted"/>
<reference evidence="5" key="1">
    <citation type="submission" date="2016-10" db="EMBL/GenBank/DDBJ databases">
        <authorList>
            <person name="Varghese N."/>
            <person name="Submissions S."/>
        </authorList>
    </citation>
    <scope>NUCLEOTIDE SEQUENCE [LARGE SCALE GENOMIC DNA]</scope>
    <source>
        <strain evidence="5">DSM 40318</strain>
    </source>
</reference>
<dbReference type="Proteomes" id="UP000198609">
    <property type="component" value="Unassembled WGS sequence"/>
</dbReference>
<dbReference type="Pfam" id="PF26382">
    <property type="entry name" value="BREX_PglY_6th"/>
    <property type="match status" value="1"/>
</dbReference>
<dbReference type="AlphaFoldDB" id="A0A1H4KFH7"/>
<dbReference type="InterPro" id="IPR058747">
    <property type="entry name" value="PglY_C"/>
</dbReference>
<keyword evidence="5" id="KW-1185">Reference proteome</keyword>
<feature type="region of interest" description="Disordered" evidence="1">
    <location>
        <begin position="1206"/>
        <end position="1250"/>
    </location>
</feature>
<feature type="compositionally biased region" description="Low complexity" evidence="1">
    <location>
        <begin position="1206"/>
        <end position="1225"/>
    </location>
</feature>
<evidence type="ECO:0000256" key="1">
    <source>
        <dbReference type="SAM" id="MobiDB-lite"/>
    </source>
</evidence>
<dbReference type="RefSeq" id="WP_093460196.1">
    <property type="nucleotide sequence ID" value="NZ_FNST01000002.1"/>
</dbReference>
<organism evidence="4 5">
    <name type="scientific">Streptomyces melanosporofaciens</name>
    <dbReference type="NCBI Taxonomy" id="67327"/>
    <lineage>
        <taxon>Bacteria</taxon>
        <taxon>Bacillati</taxon>
        <taxon>Actinomycetota</taxon>
        <taxon>Actinomycetes</taxon>
        <taxon>Kitasatosporales</taxon>
        <taxon>Streptomycetaceae</taxon>
        <taxon>Streptomyces</taxon>
        <taxon>Streptomyces violaceusniger group</taxon>
    </lineage>
</organism>
<dbReference type="EMBL" id="FNST01000002">
    <property type="protein sequence ID" value="SEB57294.1"/>
    <property type="molecule type" value="Genomic_DNA"/>
</dbReference>
<evidence type="ECO:0008006" key="6">
    <source>
        <dbReference type="Google" id="ProtNLM"/>
    </source>
</evidence>
<sequence>MAANLANGNLGTPLLRELINIKPEVSSSDYVLQLADATTPDGAEKALADYVVTDDLVQHFNEALGLIKSAVDSHSSKAAYLHASFGAGKSHFMAVLHALLNQAPAARDKIDFDPVFAKNGWLQDGDRRFLMVPVHMLDAKSMEQRILSGYVKRIKELEPDASTPRVYRSDAMFRDLQSMRKRLGDEDVIKFLAGAAPAETTGEWGEFGAAFGWTSELLDEAMAAEELEVGEEFNPADPSTPGELRARLAQDTAKVLPGYEERAVEQDGGFISLDRGLSVIAQHAKSLNYDGIVLFLDELILWFASRISSSEFVSRETAKITNLVEGGDERRAVPVVSFIARQRDLRDLVGSAEDGGRYQRAIVDNLELASGRFDRISLEDRNLPQIAHARLLRPLSTDANAVIGEAFKKAKSTNAKFWDELLGGDGNNVGATETAFRFTYPFSPAFMDTLVHLSSALQRSRTGLKLMGELLAARRNLLRVGELVPLGDVWALISGGGDKPFTDELRAVFEEADRLYRNRMRPYLLDQYRVTEEQVAAYQQDPAAIEDGDLSRRLKQFTDDDRLMSTLVLSALAPAAPAFQNMTVKRFLALNAGTIKALLPGGEIPALINKLKEWAGRIPEIKLAGDGVAMTVRLELTGVDIDSVVRNGREAFDKPRYRHDAAVELLRSEFALTAAKGQGAFDAFDTLDFTWRGSKRRTEVVFANIADREETPDSTLTPTDAETWRLVVDLPWDEGEFGPREDLNRMNSFWERHPEVQHSLAWVPTHMTTTMYADFNRYVIIKRILNSGSDFDSRFAAHLGPDDRVRARGLLTTQADTLRDRVLAAFKQAYGLAKKQEGDVLDDFSDHIATKPGATTPALGLSAAPRDAIRDIAGKMLAWQYPAHPDLGAQAVTPAQARTVLGYISEAAGAREGKAEIARGDQGLMETVAQPLKLGTMGESYFTLGGYWREHFNRLAKSDPDADIGYGSLTAWMDEPQRMGLATHIQQLVAAAYGEMEDRVWVIGGAPVADLKLGEIKDGWALRRQPLPSEPDWEIARARYEKIFGKKAPVQLRGRIVNSFADLVRTHVDKLLPASRELVAELERRADFLGLDDTAVTGRLHTARRGLALLEELLAEKGRGAKRVVEALAAFGFGELTLERLGSSVTTADAVASALQNASWDVLELGTGMDALTTLQEDAREDQFNRKLQDSLPRAQRAITQALAVQRQQQQRTEPPAATPASPTPDQVPLTTDTSHPKVKTTARTGSVQGSAAEVEQALHQVAAAHPGKAIEITWKVVD</sequence>
<feature type="domain" description="ATPase PglY C-terminal" evidence="3">
    <location>
        <begin position="1037"/>
        <end position="1206"/>
    </location>
</feature>
<evidence type="ECO:0000259" key="3">
    <source>
        <dbReference type="Pfam" id="PF26382"/>
    </source>
</evidence>